<dbReference type="OrthoDB" id="9814256at2"/>
<accession>V4RW36</accession>
<keyword evidence="6 8" id="KW-0592">Phosphate transport</keyword>
<dbReference type="FunFam" id="1.20.58.220:FF:000004">
    <property type="entry name" value="Phosphate-specific transport system accessory protein PhoU"/>
    <property type="match status" value="1"/>
</dbReference>
<evidence type="ECO:0000256" key="9">
    <source>
        <dbReference type="SAM" id="MobiDB-lite"/>
    </source>
</evidence>
<keyword evidence="5 8" id="KW-0963">Cytoplasm</keyword>
<gene>
    <name evidence="11" type="ORF">N177_0229</name>
</gene>
<evidence type="ECO:0000256" key="1">
    <source>
        <dbReference type="ARBA" id="ARBA00004496"/>
    </source>
</evidence>
<dbReference type="eggNOG" id="COG0704">
    <property type="taxonomic scope" value="Bacteria"/>
</dbReference>
<feature type="domain" description="PhoU" evidence="10">
    <location>
        <begin position="21"/>
        <end position="108"/>
    </location>
</feature>
<dbReference type="PANTHER" id="PTHR42930">
    <property type="entry name" value="PHOSPHATE-SPECIFIC TRANSPORT SYSTEM ACCESSORY PROTEIN PHOU"/>
    <property type="match status" value="1"/>
</dbReference>
<dbReference type="Gene3D" id="1.20.58.220">
    <property type="entry name" value="Phosphate transport system protein phou homolog 2, domain 2"/>
    <property type="match status" value="1"/>
</dbReference>
<dbReference type="NCBIfam" id="TIGR02135">
    <property type="entry name" value="phoU_full"/>
    <property type="match status" value="1"/>
</dbReference>
<evidence type="ECO:0000256" key="7">
    <source>
        <dbReference type="ARBA" id="ARBA00056181"/>
    </source>
</evidence>
<dbReference type="AlphaFoldDB" id="V4RW36"/>
<dbReference type="InterPro" id="IPR028366">
    <property type="entry name" value="PhoU"/>
</dbReference>
<comment type="subunit">
    <text evidence="3 8">Homodimer.</text>
</comment>
<dbReference type="Pfam" id="PF01895">
    <property type="entry name" value="PhoU"/>
    <property type="match status" value="2"/>
</dbReference>
<protein>
    <recommendedName>
        <fullName evidence="8">Phosphate-specific transport system accessory protein PhoU</fullName>
    </recommendedName>
</protein>
<evidence type="ECO:0000313" key="12">
    <source>
        <dbReference type="Proteomes" id="UP000017819"/>
    </source>
</evidence>
<dbReference type="PIRSF" id="PIRSF003107">
    <property type="entry name" value="PhoU"/>
    <property type="match status" value="1"/>
</dbReference>
<comment type="subcellular location">
    <subcellularLocation>
        <location evidence="1 8">Cytoplasm</location>
    </subcellularLocation>
</comment>
<dbReference type="GO" id="GO:0030643">
    <property type="term" value="P:intracellular phosphate ion homeostasis"/>
    <property type="evidence" value="ECO:0007669"/>
    <property type="project" value="InterPro"/>
</dbReference>
<dbReference type="InterPro" id="IPR026022">
    <property type="entry name" value="PhoU_dom"/>
</dbReference>
<keyword evidence="4 8" id="KW-0813">Transport</keyword>
<dbReference type="InterPro" id="IPR038078">
    <property type="entry name" value="PhoU-like_sf"/>
</dbReference>
<sequence>MTSEHTVSAFDHELNELAVRIAQMGGLAEKILTDAVHAFDRRDEDLAHAVIDGDVRIDELEAEVEEQAVLLIARRQPMASDLREVMAAIRIAADLERIGDLAKNVAKRSLAIHTEAWPHKGVPGLDHMARMALEQLKDVLDAYTRRDIDRAVDVWHRDTELDAIYTSIFREMLTYMMEDPRNITFSTHLLFAAKNIERIGDHSTNIAETIHYLISGRPLRGPRPKSDQSSLTSVELGDKPSNIGRD</sequence>
<dbReference type="PATRIC" id="fig|631454.5.peg.227"/>
<evidence type="ECO:0000256" key="5">
    <source>
        <dbReference type="ARBA" id="ARBA00022490"/>
    </source>
</evidence>
<evidence type="ECO:0000256" key="6">
    <source>
        <dbReference type="ARBA" id="ARBA00022592"/>
    </source>
</evidence>
<dbReference type="STRING" id="631454.N177_0229"/>
<evidence type="ECO:0000313" key="11">
    <source>
        <dbReference type="EMBL" id="ESR27250.1"/>
    </source>
</evidence>
<dbReference type="GO" id="GO:0006817">
    <property type="term" value="P:phosphate ion transport"/>
    <property type="evidence" value="ECO:0007669"/>
    <property type="project" value="UniProtKB-KW"/>
</dbReference>
<evidence type="ECO:0000256" key="4">
    <source>
        <dbReference type="ARBA" id="ARBA00022448"/>
    </source>
</evidence>
<dbReference type="GO" id="GO:0045936">
    <property type="term" value="P:negative regulation of phosphate metabolic process"/>
    <property type="evidence" value="ECO:0007669"/>
    <property type="project" value="InterPro"/>
</dbReference>
<evidence type="ECO:0000256" key="3">
    <source>
        <dbReference type="ARBA" id="ARBA00011738"/>
    </source>
</evidence>
<reference evidence="11 12" key="1">
    <citation type="journal article" date="2014" name="Genome Announc.">
        <title>Draft Genome Sequence of Lutibaculum baratangense Strain AMV1T, Isolated from a Mud Volcano in Andamans, India.</title>
        <authorList>
            <person name="Singh A."/>
            <person name="Sreenivas A."/>
            <person name="Sathyanarayana Reddy G."/>
            <person name="Pinnaka A.K."/>
            <person name="Shivaji S."/>
        </authorList>
    </citation>
    <scope>NUCLEOTIDE SEQUENCE [LARGE SCALE GENOMIC DNA]</scope>
    <source>
        <strain evidence="11 12">AMV1</strain>
    </source>
</reference>
<evidence type="ECO:0000256" key="8">
    <source>
        <dbReference type="PIRNR" id="PIRNR003107"/>
    </source>
</evidence>
<evidence type="ECO:0000259" key="10">
    <source>
        <dbReference type="Pfam" id="PF01895"/>
    </source>
</evidence>
<dbReference type="RefSeq" id="WP_023430386.1">
    <property type="nucleotide sequence ID" value="NZ_AWXZ01000007.1"/>
</dbReference>
<name>V4RW36_9HYPH</name>
<dbReference type="Proteomes" id="UP000017819">
    <property type="component" value="Unassembled WGS sequence"/>
</dbReference>
<proteinExistence type="inferred from homology"/>
<dbReference type="PANTHER" id="PTHR42930:SF3">
    <property type="entry name" value="PHOSPHATE-SPECIFIC TRANSPORT SYSTEM ACCESSORY PROTEIN PHOU"/>
    <property type="match status" value="1"/>
</dbReference>
<comment type="caution">
    <text evidence="11">The sequence shown here is derived from an EMBL/GenBank/DDBJ whole genome shotgun (WGS) entry which is preliminary data.</text>
</comment>
<evidence type="ECO:0000256" key="2">
    <source>
        <dbReference type="ARBA" id="ARBA00008107"/>
    </source>
</evidence>
<feature type="region of interest" description="Disordered" evidence="9">
    <location>
        <begin position="217"/>
        <end position="246"/>
    </location>
</feature>
<keyword evidence="12" id="KW-1185">Reference proteome</keyword>
<feature type="domain" description="PhoU" evidence="10">
    <location>
        <begin position="126"/>
        <end position="209"/>
    </location>
</feature>
<dbReference type="GO" id="GO:0005737">
    <property type="term" value="C:cytoplasm"/>
    <property type="evidence" value="ECO:0007669"/>
    <property type="project" value="UniProtKB-SubCell"/>
</dbReference>
<comment type="function">
    <text evidence="7 8">Plays a role in the regulation of phosphate uptake.</text>
</comment>
<organism evidence="11 12">
    <name type="scientific">Lutibaculum baratangense AMV1</name>
    <dbReference type="NCBI Taxonomy" id="631454"/>
    <lineage>
        <taxon>Bacteria</taxon>
        <taxon>Pseudomonadati</taxon>
        <taxon>Pseudomonadota</taxon>
        <taxon>Alphaproteobacteria</taxon>
        <taxon>Hyphomicrobiales</taxon>
        <taxon>Tepidamorphaceae</taxon>
        <taxon>Lutibaculum</taxon>
    </lineage>
</organism>
<dbReference type="SUPFAM" id="SSF109755">
    <property type="entry name" value="PhoU-like"/>
    <property type="match status" value="1"/>
</dbReference>
<comment type="similarity">
    <text evidence="2 8">Belongs to the PhoU family.</text>
</comment>
<dbReference type="EMBL" id="AWXZ01000007">
    <property type="protein sequence ID" value="ESR27250.1"/>
    <property type="molecule type" value="Genomic_DNA"/>
</dbReference>